<dbReference type="InterPro" id="IPR022409">
    <property type="entry name" value="PKD/Chitinase_dom"/>
</dbReference>
<dbReference type="PANTHER" id="PTHR36842:SF1">
    <property type="entry name" value="PROTEIN TOLB"/>
    <property type="match status" value="1"/>
</dbReference>
<dbReference type="SMART" id="SM00089">
    <property type="entry name" value="PKD"/>
    <property type="match status" value="6"/>
</dbReference>
<evidence type="ECO:0000256" key="1">
    <source>
        <dbReference type="SAM" id="MobiDB-lite"/>
    </source>
</evidence>
<accession>A0A8A3S7J2</accession>
<dbReference type="PANTHER" id="PTHR36842">
    <property type="entry name" value="PROTEIN TOLB HOMOLOG"/>
    <property type="match status" value="1"/>
</dbReference>
<keyword evidence="2" id="KW-1133">Transmembrane helix</keyword>
<organism evidence="4 5">
    <name type="scientific">Methanofollis aquaemaris</name>
    <dbReference type="NCBI Taxonomy" id="126734"/>
    <lineage>
        <taxon>Archaea</taxon>
        <taxon>Methanobacteriati</taxon>
        <taxon>Methanobacteriota</taxon>
        <taxon>Stenosarchaea group</taxon>
        <taxon>Methanomicrobia</taxon>
        <taxon>Methanomicrobiales</taxon>
        <taxon>Methanomicrobiaceae</taxon>
        <taxon>Methanofollis</taxon>
    </lineage>
</organism>
<dbReference type="PROSITE" id="PS50093">
    <property type="entry name" value="PKD"/>
    <property type="match status" value="6"/>
</dbReference>
<dbReference type="InterPro" id="IPR026453">
    <property type="entry name" value="PGF_pre_PGF"/>
</dbReference>
<feature type="domain" description="PKD" evidence="3">
    <location>
        <begin position="38"/>
        <end position="114"/>
    </location>
</feature>
<name>A0A8A3S7J2_9EURY</name>
<reference evidence="4" key="2">
    <citation type="submission" date="2019-02" db="EMBL/GenBank/DDBJ databases">
        <authorList>
            <person name="Chen S.-C."/>
            <person name="Chien H.-H."/>
            <person name="Lai M.-C."/>
        </authorList>
    </citation>
    <scope>NUCLEOTIDE SEQUENCE</scope>
    <source>
        <strain evidence="4">N2F9704</strain>
    </source>
</reference>
<dbReference type="EMBL" id="CP036172">
    <property type="protein sequence ID" value="QSZ67903.1"/>
    <property type="molecule type" value="Genomic_DNA"/>
</dbReference>
<gene>
    <name evidence="4" type="ORF">RJ40_10555</name>
</gene>
<keyword evidence="5" id="KW-1185">Reference proteome</keyword>
<feature type="region of interest" description="Disordered" evidence="1">
    <location>
        <begin position="677"/>
        <end position="713"/>
    </location>
</feature>
<proteinExistence type="predicted"/>
<feature type="transmembrane region" description="Helical" evidence="2">
    <location>
        <begin position="719"/>
        <end position="736"/>
    </location>
</feature>
<evidence type="ECO:0000313" key="4">
    <source>
        <dbReference type="EMBL" id="QSZ67903.1"/>
    </source>
</evidence>
<feature type="domain" description="PKD" evidence="3">
    <location>
        <begin position="435"/>
        <end position="518"/>
    </location>
</feature>
<keyword evidence="2" id="KW-0812">Transmembrane</keyword>
<dbReference type="InterPro" id="IPR000601">
    <property type="entry name" value="PKD_dom"/>
</dbReference>
<evidence type="ECO:0000313" key="5">
    <source>
        <dbReference type="Proteomes" id="UP001042704"/>
    </source>
</evidence>
<feature type="compositionally biased region" description="Low complexity" evidence="1">
    <location>
        <begin position="692"/>
        <end position="705"/>
    </location>
</feature>
<protein>
    <submittedName>
        <fullName evidence="4">PKD domain-containing protein</fullName>
    </submittedName>
</protein>
<dbReference type="InterPro" id="IPR035986">
    <property type="entry name" value="PKD_dom_sf"/>
</dbReference>
<dbReference type="Gene3D" id="2.60.40.10">
    <property type="entry name" value="Immunoglobulins"/>
    <property type="match status" value="6"/>
</dbReference>
<evidence type="ECO:0000259" key="3">
    <source>
        <dbReference type="PROSITE" id="PS50093"/>
    </source>
</evidence>
<reference evidence="4" key="1">
    <citation type="journal article" date="2001" name="Int. J. Syst. Evol. Microbiol.">
        <title>Methanofollis aquaemaris sp. nov., a methanogen isolated from an aquaculture fish pond.</title>
        <authorList>
            <person name="Lai M.C."/>
            <person name="Chen S.C."/>
        </authorList>
    </citation>
    <scope>NUCLEOTIDE SEQUENCE</scope>
    <source>
        <strain evidence="4">N2F9704</strain>
    </source>
</reference>
<sequence length="739" mass="76192">MIIVTGSRRYIRPGKATFGLILIIVLVALIPLAAASAPGAAFSMNVTSGPVPLAVSFTDLSTNAPTSWSWTFGDGNASSEKDPTHVYTKAGTYSANLTATNADGSGSASKTVTVNPPPPVASFSMNVASGPVPLAVSFTDHSTNSPTSWSWAFGDGNVSSQRNPTHVYTTAGTYSATLTATNAGGSDTMSKTVTVNPPPPVASFSMNVAFLSVSFADHSTNAPTSWSWTFGDGTTSIEQNPTHVYTTAGTYSATLTATNAGGSNTTTADVIVTPPAPIAGFSMNVTSGTVPLAVSFTDLSTNAPTSWSWSFGDGNMSSEQNPDHAYATAGTYTVSLTATNTGGSNCTMKNVTVTPPTPVAGFSTNVTLLSVSFTDQSTNAPTSWSWSFGDGNVSSEQNPTHVYATAGTYSATLTATNAGGSNTTTGNVTVMPSAPIADFSMSVTSGPVPLAVSFADLSTNAPTSWLWAFGDGAHSTEQNPVHVYATASTYTVSLTATNGGGSNTTTANVTVKLPPVSDSGDSDTYDIAASGNLKEGASVTLTFHDSAISTINFTAAEYIDGIMVKLETTDDPSPTLRGPVYQYINTTLYYASNDQFDDVVVTFEVPISWISTRGIKVGDIALRYLDGGSWMILPTELKKQTSSTATYRAFAPGISSFAITYAKGATVVPVVSVPTSASAEISEPTPTPATPEPTVTETETTATPTQTGSPAEKTSTSPLILLLLAIGAGVALILFVRRK</sequence>
<dbReference type="InterPro" id="IPR013783">
    <property type="entry name" value="Ig-like_fold"/>
</dbReference>
<keyword evidence="2" id="KW-0472">Membrane</keyword>
<dbReference type="FunFam" id="2.60.40.10:FF:000270">
    <property type="entry name" value="Cell surface protein"/>
    <property type="match status" value="6"/>
</dbReference>
<feature type="domain" description="PKD" evidence="3">
    <location>
        <begin position="119"/>
        <end position="195"/>
    </location>
</feature>
<evidence type="ECO:0000256" key="2">
    <source>
        <dbReference type="SAM" id="Phobius"/>
    </source>
</evidence>
<dbReference type="CDD" id="cd00146">
    <property type="entry name" value="PKD"/>
    <property type="match status" value="6"/>
</dbReference>
<feature type="domain" description="PKD" evidence="3">
    <location>
        <begin position="277"/>
        <end position="354"/>
    </location>
</feature>
<feature type="domain" description="PKD" evidence="3">
    <location>
        <begin position="354"/>
        <end position="430"/>
    </location>
</feature>
<dbReference type="SUPFAM" id="SSF49299">
    <property type="entry name" value="PKD domain"/>
    <property type="match status" value="6"/>
</dbReference>
<dbReference type="KEGG" id="maqe:RJ40_10555"/>
<dbReference type="Pfam" id="PF18911">
    <property type="entry name" value="PKD_4"/>
    <property type="match status" value="6"/>
</dbReference>
<dbReference type="AlphaFoldDB" id="A0A8A3S7J2"/>
<dbReference type="NCBIfam" id="TIGR04213">
    <property type="entry name" value="PGF_pre_PGF"/>
    <property type="match status" value="1"/>
</dbReference>
<dbReference type="Proteomes" id="UP001042704">
    <property type="component" value="Chromosome"/>
</dbReference>
<feature type="domain" description="PKD" evidence="3">
    <location>
        <begin position="196"/>
        <end position="273"/>
    </location>
</feature>